<dbReference type="AlphaFoldDB" id="A0A5J5EPS4"/>
<proteinExistence type="predicted"/>
<accession>A0A5J5EPS4</accession>
<dbReference type="EMBL" id="VXIS01000177">
    <property type="protein sequence ID" value="KAA8898843.1"/>
    <property type="molecule type" value="Genomic_DNA"/>
</dbReference>
<feature type="compositionally biased region" description="Basic and acidic residues" evidence="1">
    <location>
        <begin position="110"/>
        <end position="119"/>
    </location>
</feature>
<keyword evidence="3" id="KW-1185">Reference proteome</keyword>
<feature type="compositionally biased region" description="Basic and acidic residues" evidence="1">
    <location>
        <begin position="226"/>
        <end position="287"/>
    </location>
</feature>
<dbReference type="Proteomes" id="UP000326924">
    <property type="component" value="Unassembled WGS sequence"/>
</dbReference>
<protein>
    <submittedName>
        <fullName evidence="2">Uncharacterized protein</fullName>
    </submittedName>
</protein>
<organism evidence="2 3">
    <name type="scientific">Sphaerosporella brunnea</name>
    <dbReference type="NCBI Taxonomy" id="1250544"/>
    <lineage>
        <taxon>Eukaryota</taxon>
        <taxon>Fungi</taxon>
        <taxon>Dikarya</taxon>
        <taxon>Ascomycota</taxon>
        <taxon>Pezizomycotina</taxon>
        <taxon>Pezizomycetes</taxon>
        <taxon>Pezizales</taxon>
        <taxon>Pyronemataceae</taxon>
        <taxon>Sphaerosporella</taxon>
    </lineage>
</organism>
<dbReference type="InParanoid" id="A0A5J5EPS4"/>
<sequence length="441" mass="49537">MIPIPTPLAIPGYEVFFFICFLCFLARPATWIRWACIPKPPAQPTHKRELNPQLRKYREWMWGYLTHALLLPRRNPNTGEEFSDHGDIGDIDVSSDTFDDGGASDSSGSDSDRGRREVRGGNTVPPGWTRGRLIRQHLRNQQGVGKTLRMKQAAEKTKAAVEAKAAQKAKEAAEKARTEQRAKEAARKAEAEKQAREAAARAEAEEQAWEAAARAEAEEQALEVAARAEAEEQAREVAARAEAEKQEREAAEKAEAEKQAKEAAEKAEAEKQAKEAAEKAEAEKAKENAQWWTTLPGVITDFEMLSHAPSWWAATPPSEIITHQEHQDALDFLERMRKESPERSIYGDTGRRRPTVEDGSNSYLLSMNHEETYENGKRKKIYNFDDVPCQMHGAKSGEPLPSAQKNYVWNSTQIRELRGSGRWADDYALAQAVNAGWEQLF</sequence>
<gene>
    <name evidence="2" type="ORF">FN846DRAFT_892667</name>
</gene>
<feature type="compositionally biased region" description="Basic and acidic residues" evidence="1">
    <location>
        <begin position="168"/>
        <end position="204"/>
    </location>
</feature>
<reference evidence="2 3" key="1">
    <citation type="submission" date="2019-09" db="EMBL/GenBank/DDBJ databases">
        <title>Draft genome of the ectomycorrhizal ascomycete Sphaerosporella brunnea.</title>
        <authorList>
            <consortium name="DOE Joint Genome Institute"/>
            <person name="Benucci G.M."/>
            <person name="Marozzi G."/>
            <person name="Antonielli L."/>
            <person name="Sanchez S."/>
            <person name="Marco P."/>
            <person name="Wang X."/>
            <person name="Falini L.B."/>
            <person name="Barry K."/>
            <person name="Haridas S."/>
            <person name="Lipzen A."/>
            <person name="Labutti K."/>
            <person name="Grigoriev I.V."/>
            <person name="Murat C."/>
            <person name="Martin F."/>
            <person name="Albertini E."/>
            <person name="Donnini D."/>
            <person name="Bonito G."/>
        </authorList>
    </citation>
    <scope>NUCLEOTIDE SEQUENCE [LARGE SCALE GENOMIC DNA]</scope>
    <source>
        <strain evidence="2 3">Sb_GMNB300</strain>
    </source>
</reference>
<name>A0A5J5EPS4_9PEZI</name>
<evidence type="ECO:0000313" key="3">
    <source>
        <dbReference type="Proteomes" id="UP000326924"/>
    </source>
</evidence>
<comment type="caution">
    <text evidence="2">The sequence shown here is derived from an EMBL/GenBank/DDBJ whole genome shotgun (WGS) entry which is preliminary data.</text>
</comment>
<evidence type="ECO:0000313" key="2">
    <source>
        <dbReference type="EMBL" id="KAA8898843.1"/>
    </source>
</evidence>
<evidence type="ECO:0000256" key="1">
    <source>
        <dbReference type="SAM" id="MobiDB-lite"/>
    </source>
</evidence>
<feature type="compositionally biased region" description="Basic and acidic residues" evidence="1">
    <location>
        <begin position="152"/>
        <end position="161"/>
    </location>
</feature>
<feature type="region of interest" description="Disordered" evidence="1">
    <location>
        <begin position="78"/>
        <end position="287"/>
    </location>
</feature>
<feature type="compositionally biased region" description="Low complexity" evidence="1">
    <location>
        <begin position="94"/>
        <end position="109"/>
    </location>
</feature>